<keyword evidence="7" id="KW-1185">Reference proteome</keyword>
<dbReference type="AlphaFoldDB" id="A0A1G9N6R8"/>
<feature type="domain" description="Carbohydrate kinase FGGY C-terminal" evidence="5">
    <location>
        <begin position="257"/>
        <end position="444"/>
    </location>
</feature>
<protein>
    <submittedName>
        <fullName evidence="6">Xylulokinase</fullName>
    </submittedName>
</protein>
<dbReference type="Pfam" id="PF02782">
    <property type="entry name" value="FGGY_C"/>
    <property type="match status" value="1"/>
</dbReference>
<evidence type="ECO:0000256" key="3">
    <source>
        <dbReference type="ARBA" id="ARBA00022777"/>
    </source>
</evidence>
<organism evidence="6 7">
    <name type="scientific">Catalinimonas alkaloidigena</name>
    <dbReference type="NCBI Taxonomy" id="1075417"/>
    <lineage>
        <taxon>Bacteria</taxon>
        <taxon>Pseudomonadati</taxon>
        <taxon>Bacteroidota</taxon>
        <taxon>Cytophagia</taxon>
        <taxon>Cytophagales</taxon>
        <taxon>Catalimonadaceae</taxon>
        <taxon>Catalinimonas</taxon>
    </lineage>
</organism>
<name>A0A1G9N6R8_9BACT</name>
<dbReference type="CDD" id="cd07809">
    <property type="entry name" value="ASKHA_NBD_FGGY_BaXK-like"/>
    <property type="match status" value="1"/>
</dbReference>
<keyword evidence="2" id="KW-0808">Transferase</keyword>
<dbReference type="InterPro" id="IPR043129">
    <property type="entry name" value="ATPase_NBD"/>
</dbReference>
<evidence type="ECO:0000313" key="6">
    <source>
        <dbReference type="EMBL" id="SDL82242.1"/>
    </source>
</evidence>
<dbReference type="STRING" id="1075417.SAMN05421823_108199"/>
<evidence type="ECO:0000259" key="5">
    <source>
        <dbReference type="Pfam" id="PF02782"/>
    </source>
</evidence>
<dbReference type="InterPro" id="IPR018485">
    <property type="entry name" value="FGGY_C"/>
</dbReference>
<feature type="domain" description="Carbohydrate kinase FGGY N-terminal" evidence="4">
    <location>
        <begin position="3"/>
        <end position="245"/>
    </location>
</feature>
<dbReference type="PANTHER" id="PTHR43095">
    <property type="entry name" value="SUGAR KINASE"/>
    <property type="match status" value="1"/>
</dbReference>
<evidence type="ECO:0000259" key="4">
    <source>
        <dbReference type="Pfam" id="PF00370"/>
    </source>
</evidence>
<evidence type="ECO:0000256" key="1">
    <source>
        <dbReference type="ARBA" id="ARBA00009156"/>
    </source>
</evidence>
<dbReference type="GO" id="GO:0005975">
    <property type="term" value="P:carbohydrate metabolic process"/>
    <property type="evidence" value="ECO:0007669"/>
    <property type="project" value="InterPro"/>
</dbReference>
<keyword evidence="3 6" id="KW-0418">Kinase</keyword>
<dbReference type="OrthoDB" id="9805576at2"/>
<dbReference type="EMBL" id="FNFO01000008">
    <property type="protein sequence ID" value="SDL82242.1"/>
    <property type="molecule type" value="Genomic_DNA"/>
</dbReference>
<dbReference type="InterPro" id="IPR050406">
    <property type="entry name" value="FGGY_Carb_Kinase"/>
</dbReference>
<dbReference type="Gene3D" id="3.30.420.40">
    <property type="match status" value="2"/>
</dbReference>
<dbReference type="InterPro" id="IPR000577">
    <property type="entry name" value="Carb_kinase_FGGY"/>
</dbReference>
<dbReference type="PANTHER" id="PTHR43095:SF5">
    <property type="entry name" value="XYLULOSE KINASE"/>
    <property type="match status" value="1"/>
</dbReference>
<proteinExistence type="inferred from homology"/>
<dbReference type="GO" id="GO:0016301">
    <property type="term" value="F:kinase activity"/>
    <property type="evidence" value="ECO:0007669"/>
    <property type="project" value="UniProtKB-KW"/>
</dbReference>
<accession>A0A1G9N6R8</accession>
<dbReference type="SUPFAM" id="SSF53067">
    <property type="entry name" value="Actin-like ATPase domain"/>
    <property type="match status" value="2"/>
</dbReference>
<evidence type="ECO:0000313" key="7">
    <source>
        <dbReference type="Proteomes" id="UP000198510"/>
    </source>
</evidence>
<gene>
    <name evidence="6" type="ORF">SAMN05421823_108199</name>
</gene>
<dbReference type="InterPro" id="IPR018484">
    <property type="entry name" value="FGGY_N"/>
</dbReference>
<dbReference type="Proteomes" id="UP000198510">
    <property type="component" value="Unassembled WGS sequence"/>
</dbReference>
<sequence length="503" mass="54237">MLLLGYDLGSSSIKASVIDAATGRLVASASAPGQEMDIASPRPGWAEQDPELWWRYVQEATAQLRTKVNLQEVGAIGISYQMHGLVVVDQQHKVLRPSIIWCDSRAVGIGEKAFEELGPQVCLSDFLNSPGNFTASKLKWVKDHEPEVFAKIHRIMLPGDYLAMRLTGEINTTVSGLSEGILWNFREGGIATNLLDHYGLSTDMLPTLVPTFGPQGEVSAEMASVLGFRAGIPVAYRAGDQPNNAFSLNVLNPGEVAATAGTSGVVYGINDDARYDAQSRVNTFVHVNHQPMQPRYGVLLCVNGTGIQNSWLRNKLLAGDISYPDMNRLAAEVPVGAEGVRVLPFGNGAERVLSNQQVGGQVLGLDFNRHDRRHLLRAAQEGIVFALNYGMEVMKSMGMGVDTVRAGDANMFLSPVFRQTFANVTGAVVELYNTDGAQGAARGAGVGAKVYAALPEAFTGLQATQTIEPKASERDATQAAYEAWHRALKTALRKQEEAKPVVS</sequence>
<evidence type="ECO:0000256" key="2">
    <source>
        <dbReference type="ARBA" id="ARBA00022679"/>
    </source>
</evidence>
<dbReference type="RefSeq" id="WP_089685166.1">
    <property type="nucleotide sequence ID" value="NZ_FNFO01000008.1"/>
</dbReference>
<dbReference type="Pfam" id="PF00370">
    <property type="entry name" value="FGGY_N"/>
    <property type="match status" value="1"/>
</dbReference>
<dbReference type="PIRSF" id="PIRSF000538">
    <property type="entry name" value="GlpK"/>
    <property type="match status" value="1"/>
</dbReference>
<comment type="similarity">
    <text evidence="1">Belongs to the FGGY kinase family.</text>
</comment>
<reference evidence="6 7" key="1">
    <citation type="submission" date="2016-10" db="EMBL/GenBank/DDBJ databases">
        <authorList>
            <person name="de Groot N.N."/>
        </authorList>
    </citation>
    <scope>NUCLEOTIDE SEQUENCE [LARGE SCALE GENOMIC DNA]</scope>
    <source>
        <strain evidence="6 7">DSM 25186</strain>
    </source>
</reference>